<keyword evidence="1" id="KW-1003">Cell membrane</keyword>
<feature type="domain" description="Lipopolysaccharide assembly protein A" evidence="6">
    <location>
        <begin position="22"/>
        <end position="79"/>
    </location>
</feature>
<dbReference type="Pfam" id="PF06305">
    <property type="entry name" value="LapA_dom"/>
    <property type="match status" value="1"/>
</dbReference>
<evidence type="ECO:0000256" key="4">
    <source>
        <dbReference type="ARBA" id="ARBA00023136"/>
    </source>
</evidence>
<dbReference type="EMBL" id="SMCO01000001">
    <property type="protein sequence ID" value="TCV90523.1"/>
    <property type="molecule type" value="Genomic_DNA"/>
</dbReference>
<sequence length="100" mass="11265">MRYLAWALRLLLFILLLGFAAKNSEVVSLHYYLGYEWQAPLVLVLMVFFLAGIVIGVVANMLSILRLKREILGLKKELRIKSHANDALQLKDGSATNHGI</sequence>
<dbReference type="OrthoDB" id="7066519at2"/>
<comment type="caution">
    <text evidence="7">The sequence shown here is derived from an EMBL/GenBank/DDBJ whole genome shotgun (WGS) entry which is preliminary data.</text>
</comment>
<feature type="transmembrane region" description="Helical" evidence="5">
    <location>
        <begin position="44"/>
        <end position="65"/>
    </location>
</feature>
<dbReference type="GO" id="GO:0005886">
    <property type="term" value="C:plasma membrane"/>
    <property type="evidence" value="ECO:0007669"/>
    <property type="project" value="InterPro"/>
</dbReference>
<dbReference type="RefSeq" id="WP_124947548.1">
    <property type="nucleotide sequence ID" value="NZ_BHVT01000073.1"/>
</dbReference>
<reference evidence="7 8" key="1">
    <citation type="submission" date="2019-03" db="EMBL/GenBank/DDBJ databases">
        <title>Genomic Encyclopedia of Type Strains, Phase IV (KMG-IV): sequencing the most valuable type-strain genomes for metagenomic binning, comparative biology and taxonomic classification.</title>
        <authorList>
            <person name="Goeker M."/>
        </authorList>
    </citation>
    <scope>NUCLEOTIDE SEQUENCE [LARGE SCALE GENOMIC DNA]</scope>
    <source>
        <strain evidence="7 8">DSM 100309</strain>
    </source>
</reference>
<evidence type="ECO:0000256" key="5">
    <source>
        <dbReference type="SAM" id="Phobius"/>
    </source>
</evidence>
<evidence type="ECO:0000256" key="2">
    <source>
        <dbReference type="ARBA" id="ARBA00022692"/>
    </source>
</evidence>
<evidence type="ECO:0000313" key="8">
    <source>
        <dbReference type="Proteomes" id="UP000295367"/>
    </source>
</evidence>
<evidence type="ECO:0000313" key="7">
    <source>
        <dbReference type="EMBL" id="TCV90523.1"/>
    </source>
</evidence>
<keyword evidence="4 5" id="KW-0472">Membrane</keyword>
<protein>
    <submittedName>
        <fullName evidence="7">Putative integral membrane protein</fullName>
    </submittedName>
</protein>
<evidence type="ECO:0000259" key="6">
    <source>
        <dbReference type="Pfam" id="PF06305"/>
    </source>
</evidence>
<name>A0A4R3YIM6_9PROT</name>
<dbReference type="AlphaFoldDB" id="A0A4R3YIM6"/>
<keyword evidence="8" id="KW-1185">Reference proteome</keyword>
<keyword evidence="2 5" id="KW-0812">Transmembrane</keyword>
<gene>
    <name evidence="7" type="ORF">EDC63_101496</name>
</gene>
<dbReference type="InterPro" id="IPR010445">
    <property type="entry name" value="LapA_dom"/>
</dbReference>
<evidence type="ECO:0000256" key="3">
    <source>
        <dbReference type="ARBA" id="ARBA00022989"/>
    </source>
</evidence>
<dbReference type="Proteomes" id="UP000295367">
    <property type="component" value="Unassembled WGS sequence"/>
</dbReference>
<evidence type="ECO:0000256" key="1">
    <source>
        <dbReference type="ARBA" id="ARBA00022475"/>
    </source>
</evidence>
<keyword evidence="3 5" id="KW-1133">Transmembrane helix</keyword>
<proteinExistence type="predicted"/>
<organism evidence="7 8">
    <name type="scientific">Sulfurirhabdus autotrophica</name>
    <dbReference type="NCBI Taxonomy" id="1706046"/>
    <lineage>
        <taxon>Bacteria</taxon>
        <taxon>Pseudomonadati</taxon>
        <taxon>Pseudomonadota</taxon>
        <taxon>Betaproteobacteria</taxon>
        <taxon>Nitrosomonadales</taxon>
        <taxon>Sulfuricellaceae</taxon>
        <taxon>Sulfurirhabdus</taxon>
    </lineage>
</organism>
<accession>A0A4R3YIM6</accession>